<dbReference type="Proteomes" id="UP000184275">
    <property type="component" value="Unassembled WGS sequence"/>
</dbReference>
<dbReference type="SUPFAM" id="SSF56731">
    <property type="entry name" value="DNA primase core"/>
    <property type="match status" value="1"/>
</dbReference>
<dbReference type="Gene3D" id="3.90.580.10">
    <property type="entry name" value="Zinc finger, CHC2-type domain"/>
    <property type="match status" value="1"/>
</dbReference>
<evidence type="ECO:0000256" key="3">
    <source>
        <dbReference type="ARBA" id="ARBA00022833"/>
    </source>
</evidence>
<dbReference type="PANTHER" id="PTHR30313:SF2">
    <property type="entry name" value="DNA PRIMASE"/>
    <property type="match status" value="1"/>
</dbReference>
<dbReference type="Gene3D" id="3.90.980.10">
    <property type="entry name" value="DNA primase, catalytic core, N-terminal domain"/>
    <property type="match status" value="1"/>
</dbReference>
<dbReference type="SUPFAM" id="SSF57783">
    <property type="entry name" value="Zinc beta-ribbon"/>
    <property type="match status" value="1"/>
</dbReference>
<dbReference type="EMBL" id="FRAW01000026">
    <property type="protein sequence ID" value="SHK95535.1"/>
    <property type="molecule type" value="Genomic_DNA"/>
</dbReference>
<accession>A0A1M6WPT2</accession>
<keyword evidence="2" id="KW-0863">Zinc-finger</keyword>
<protein>
    <submittedName>
        <fullName evidence="5">DNA primase catalytic core, N-terminal domain</fullName>
    </submittedName>
</protein>
<evidence type="ECO:0000313" key="6">
    <source>
        <dbReference type="Proteomes" id="UP000184275"/>
    </source>
</evidence>
<keyword evidence="3" id="KW-0862">Zinc</keyword>
<evidence type="ECO:0000256" key="1">
    <source>
        <dbReference type="ARBA" id="ARBA00022723"/>
    </source>
</evidence>
<keyword evidence="6" id="KW-1185">Reference proteome</keyword>
<dbReference type="AlphaFoldDB" id="A0A1M6WPT2"/>
<dbReference type="GO" id="GO:0005737">
    <property type="term" value="C:cytoplasm"/>
    <property type="evidence" value="ECO:0007669"/>
    <property type="project" value="TreeGrafter"/>
</dbReference>
<dbReference type="Pfam" id="PF01807">
    <property type="entry name" value="Zn_ribbon_DnaG"/>
    <property type="match status" value="1"/>
</dbReference>
<dbReference type="GO" id="GO:0006269">
    <property type="term" value="P:DNA replication, synthesis of primer"/>
    <property type="evidence" value="ECO:0007669"/>
    <property type="project" value="TreeGrafter"/>
</dbReference>
<dbReference type="InterPro" id="IPR036977">
    <property type="entry name" value="DNA_primase_Znf_CHC2"/>
</dbReference>
<feature type="domain" description="Zinc finger CHC2-type" evidence="4">
    <location>
        <begin position="43"/>
        <end position="91"/>
    </location>
</feature>
<evidence type="ECO:0000256" key="2">
    <source>
        <dbReference type="ARBA" id="ARBA00022771"/>
    </source>
</evidence>
<sequence>MSNTREDIDALKASLSITQVAERLGLQVVRGKIRCPYAVRHAHGDRTPSVSLSESKGLFNCWVCPDVHGDVIRLVELTLDWNFQKAVDWLRVEFFPDSSLGAGVSKNGSSLNRNAAALAKPLHRKQEPEIDPILRTKIILAFFEMLSPVDNTPASAWLIKRRIFKKTWDSARLRFISDYDKVNRELLQKFGLEVLQKAGLYNEKGNLRYYKHRLLFPYIDEKIIPRYFQARAIDAETQPKELNLRGSVPFPFNVSLLDGKPGWIYLCEGCVDTLTMMDRGFPSVGIPGVKSFKPEWTNLFRNKRVVVCLDQDDAGRIGTESILKVLKNAGIDAAPLGAGLTLEKFRMAEGQDINSWFGGKK</sequence>
<evidence type="ECO:0000259" key="4">
    <source>
        <dbReference type="SMART" id="SM00400"/>
    </source>
</evidence>
<keyword evidence="1" id="KW-0479">Metal-binding</keyword>
<dbReference type="PANTHER" id="PTHR30313">
    <property type="entry name" value="DNA PRIMASE"/>
    <property type="match status" value="1"/>
</dbReference>
<dbReference type="Gene3D" id="3.40.1360.10">
    <property type="match status" value="1"/>
</dbReference>
<dbReference type="InterPro" id="IPR002694">
    <property type="entry name" value="Znf_CHC2"/>
</dbReference>
<dbReference type="GO" id="GO:0003899">
    <property type="term" value="F:DNA-directed RNA polymerase activity"/>
    <property type="evidence" value="ECO:0007669"/>
    <property type="project" value="InterPro"/>
</dbReference>
<dbReference type="GO" id="GO:0003677">
    <property type="term" value="F:DNA binding"/>
    <property type="evidence" value="ECO:0007669"/>
    <property type="project" value="InterPro"/>
</dbReference>
<dbReference type="Pfam" id="PF13155">
    <property type="entry name" value="Toprim_2"/>
    <property type="match status" value="1"/>
</dbReference>
<organism evidence="5 6">
    <name type="scientific">Fibrobacter intestinalis</name>
    <dbReference type="NCBI Taxonomy" id="28122"/>
    <lineage>
        <taxon>Bacteria</taxon>
        <taxon>Pseudomonadati</taxon>
        <taxon>Fibrobacterota</taxon>
        <taxon>Fibrobacteria</taxon>
        <taxon>Fibrobacterales</taxon>
        <taxon>Fibrobacteraceae</taxon>
        <taxon>Fibrobacter</taxon>
    </lineage>
</organism>
<proteinExistence type="predicted"/>
<dbReference type="GO" id="GO:0008270">
    <property type="term" value="F:zinc ion binding"/>
    <property type="evidence" value="ECO:0007669"/>
    <property type="project" value="UniProtKB-KW"/>
</dbReference>
<dbReference type="InterPro" id="IPR050219">
    <property type="entry name" value="DnaG_primase"/>
</dbReference>
<name>A0A1M6WPT2_9BACT</name>
<dbReference type="RefSeq" id="WP_073305318.1">
    <property type="nucleotide sequence ID" value="NZ_FRAW01000026.1"/>
</dbReference>
<reference evidence="6" key="1">
    <citation type="submission" date="2016-11" db="EMBL/GenBank/DDBJ databases">
        <authorList>
            <person name="Varghese N."/>
            <person name="Submissions S."/>
        </authorList>
    </citation>
    <scope>NUCLEOTIDE SEQUENCE [LARGE SCALE GENOMIC DNA]</scope>
    <source>
        <strain evidence="6">UWOS</strain>
    </source>
</reference>
<dbReference type="InterPro" id="IPR037068">
    <property type="entry name" value="DNA_primase_core_N_sf"/>
</dbReference>
<gene>
    <name evidence="5" type="ORF">SAMN05720469_12611</name>
</gene>
<evidence type="ECO:0000313" key="5">
    <source>
        <dbReference type="EMBL" id="SHK95535.1"/>
    </source>
</evidence>
<dbReference type="SMART" id="SM00400">
    <property type="entry name" value="ZnF_CHCC"/>
    <property type="match status" value="1"/>
</dbReference>